<evidence type="ECO:0000256" key="1">
    <source>
        <dbReference type="SAM" id="MobiDB-lite"/>
    </source>
</evidence>
<reference evidence="2" key="1">
    <citation type="journal article" date="2020" name="J Insects Food Feed">
        <title>The yellow mealworm (Tenebrio molitor) genome: a resource for the emerging insects as food and feed industry.</title>
        <authorList>
            <person name="Eriksson T."/>
            <person name="Andere A."/>
            <person name="Kelstrup H."/>
            <person name="Emery V."/>
            <person name="Picard C."/>
        </authorList>
    </citation>
    <scope>NUCLEOTIDE SEQUENCE</scope>
    <source>
        <strain evidence="2">Stoneville</strain>
        <tissue evidence="2">Whole head</tissue>
    </source>
</reference>
<feature type="region of interest" description="Disordered" evidence="1">
    <location>
        <begin position="1"/>
        <end position="25"/>
    </location>
</feature>
<accession>A0A8J6L3P7</accession>
<evidence type="ECO:0000313" key="2">
    <source>
        <dbReference type="EMBL" id="KAH0810609.1"/>
    </source>
</evidence>
<name>A0A8J6L3P7_TENMO</name>
<feature type="compositionally biased region" description="Polar residues" evidence="1">
    <location>
        <begin position="1"/>
        <end position="11"/>
    </location>
</feature>
<dbReference type="EMBL" id="JABDTM020027386">
    <property type="protein sequence ID" value="KAH0810609.1"/>
    <property type="molecule type" value="Genomic_DNA"/>
</dbReference>
<organism evidence="2 3">
    <name type="scientific">Tenebrio molitor</name>
    <name type="common">Yellow mealworm beetle</name>
    <dbReference type="NCBI Taxonomy" id="7067"/>
    <lineage>
        <taxon>Eukaryota</taxon>
        <taxon>Metazoa</taxon>
        <taxon>Ecdysozoa</taxon>
        <taxon>Arthropoda</taxon>
        <taxon>Hexapoda</taxon>
        <taxon>Insecta</taxon>
        <taxon>Pterygota</taxon>
        <taxon>Neoptera</taxon>
        <taxon>Endopterygota</taxon>
        <taxon>Coleoptera</taxon>
        <taxon>Polyphaga</taxon>
        <taxon>Cucujiformia</taxon>
        <taxon>Tenebrionidae</taxon>
        <taxon>Tenebrio</taxon>
    </lineage>
</organism>
<gene>
    <name evidence="2" type="ORF">GEV33_012183</name>
</gene>
<keyword evidence="3" id="KW-1185">Reference proteome</keyword>
<dbReference type="Proteomes" id="UP000719412">
    <property type="component" value="Unassembled WGS sequence"/>
</dbReference>
<comment type="caution">
    <text evidence="2">The sequence shown here is derived from an EMBL/GenBank/DDBJ whole genome shotgun (WGS) entry which is preliminary data.</text>
</comment>
<proteinExistence type="predicted"/>
<sequence>MRNLFNFTATVPTPEGSTLPGEKKKDTSFIPSPKAARAADALQSLFSHIDGKFGMGAVRDQAAPGLEPGTFRMQSDALRAWPQCSVASRGRPEFANYKVTDRIHKVYQRLNAITGCCTSTRPCGAPSKGRKKCRSTTDRKRSFRPTTMDS</sequence>
<protein>
    <submittedName>
        <fullName evidence="2">Uncharacterized protein</fullName>
    </submittedName>
</protein>
<evidence type="ECO:0000313" key="3">
    <source>
        <dbReference type="Proteomes" id="UP000719412"/>
    </source>
</evidence>
<dbReference type="AlphaFoldDB" id="A0A8J6L3P7"/>
<reference evidence="2" key="2">
    <citation type="submission" date="2021-08" db="EMBL/GenBank/DDBJ databases">
        <authorList>
            <person name="Eriksson T."/>
        </authorList>
    </citation>
    <scope>NUCLEOTIDE SEQUENCE</scope>
    <source>
        <strain evidence="2">Stoneville</strain>
        <tissue evidence="2">Whole head</tissue>
    </source>
</reference>
<feature type="region of interest" description="Disordered" evidence="1">
    <location>
        <begin position="122"/>
        <end position="150"/>
    </location>
</feature>